<evidence type="ECO:0000256" key="1">
    <source>
        <dbReference type="ARBA" id="ARBA00010397"/>
    </source>
</evidence>
<evidence type="ECO:0000313" key="7">
    <source>
        <dbReference type="Proteomes" id="UP000016986"/>
    </source>
</evidence>
<feature type="compositionally biased region" description="Low complexity" evidence="4">
    <location>
        <begin position="182"/>
        <end position="214"/>
    </location>
</feature>
<dbReference type="InterPro" id="IPR016190">
    <property type="entry name" value="Transl_init_fac_IF2/IF5_Zn-bd"/>
</dbReference>
<sequence>MDYQIALDRAFDALPERPAEADARLTIPDPEGETDGAFTRLTNVRAIANAVSREPDHLFRNVQRELGTNGQFDGQRARYNGSFSVADFDDAIDAYVAEFVTCSECGRPDTRLTTEDGVDMLRCTACGAFRPVQKKTNATRTVRETVESGKTYELEITGTGRKGDGVAERGRYTVFVPGAVRARPSARTSRTRAATSRSRASSESPALRRVAAGLPRRRRPPSCSGQR</sequence>
<evidence type="ECO:0000259" key="5">
    <source>
        <dbReference type="SMART" id="SM00653"/>
    </source>
</evidence>
<dbReference type="Gene3D" id="3.30.30.170">
    <property type="match status" value="1"/>
</dbReference>
<gene>
    <name evidence="6" type="ORF">MBEHAL_0525</name>
</gene>
<dbReference type="SUPFAM" id="SSF75689">
    <property type="entry name" value="Zinc-binding domain of translation initiation factor 2 beta"/>
    <property type="match status" value="1"/>
</dbReference>
<dbReference type="Proteomes" id="UP000016986">
    <property type="component" value="Unassembled WGS sequence"/>
</dbReference>
<dbReference type="InterPro" id="IPR002735">
    <property type="entry name" value="Transl_init_fac_IF2/IF5_dom"/>
</dbReference>
<evidence type="ECO:0000256" key="4">
    <source>
        <dbReference type="SAM" id="MobiDB-lite"/>
    </source>
</evidence>
<dbReference type="GO" id="GO:0003743">
    <property type="term" value="F:translation initiation factor activity"/>
    <property type="evidence" value="ECO:0007669"/>
    <property type="project" value="UniProtKB-KW"/>
</dbReference>
<dbReference type="SUPFAM" id="SSF100966">
    <property type="entry name" value="Translation initiation factor 2 beta, aIF2beta, N-terminal domain"/>
    <property type="match status" value="1"/>
</dbReference>
<keyword evidence="2 6" id="KW-0396">Initiation factor</keyword>
<dbReference type="InterPro" id="IPR045196">
    <property type="entry name" value="IF2/IF5"/>
</dbReference>
<protein>
    <submittedName>
        <fullName evidence="6">Eukaryotic translation initiation factor 2 beta subunit</fullName>
    </submittedName>
</protein>
<proteinExistence type="inferred from homology"/>
<dbReference type="EMBL" id="BATA01000008">
    <property type="protein sequence ID" value="GAD51765.1"/>
    <property type="molecule type" value="Genomic_DNA"/>
</dbReference>
<comment type="similarity">
    <text evidence="1">Belongs to the eIF-2-beta/eIF-5 family.</text>
</comment>
<evidence type="ECO:0000256" key="2">
    <source>
        <dbReference type="ARBA" id="ARBA00022540"/>
    </source>
</evidence>
<dbReference type="eggNOG" id="arCOG01640">
    <property type="taxonomic scope" value="Archaea"/>
</dbReference>
<reference evidence="6 7" key="1">
    <citation type="submission" date="2013-09" db="EMBL/GenBank/DDBJ databases">
        <title>Whole genome sequencing of Halarchaeum acidiphilum strain MH1-52-1.</title>
        <authorList>
            <person name="Shimane Y."/>
            <person name="Minegishi H."/>
            <person name="Nishi S."/>
            <person name="Echigo A."/>
            <person name="Shuto A."/>
            <person name="Konishi M."/>
            <person name="Ito T."/>
            <person name="Ohkuma M."/>
            <person name="Ohta Y."/>
            <person name="Nagano Y."/>
            <person name="Tsubouchi T."/>
            <person name="Mori K."/>
            <person name="Usui K."/>
            <person name="Kamekura M."/>
            <person name="Usami R."/>
            <person name="Takaki Y."/>
            <person name="Hatada Y."/>
        </authorList>
    </citation>
    <scope>NUCLEOTIDE SEQUENCE [LARGE SCALE GENOMIC DNA]</scope>
    <source>
        <strain evidence="6 7">JCM 16109</strain>
    </source>
</reference>
<organism evidence="6 7">
    <name type="scientific">Halarchaeum acidiphilum MH1-52-1</name>
    <dbReference type="NCBI Taxonomy" id="1261545"/>
    <lineage>
        <taxon>Archaea</taxon>
        <taxon>Methanobacteriati</taxon>
        <taxon>Methanobacteriota</taxon>
        <taxon>Stenosarchaea group</taxon>
        <taxon>Halobacteria</taxon>
        <taxon>Halobacteriales</taxon>
        <taxon>Halobacteriaceae</taxon>
    </lineage>
</organism>
<dbReference type="AlphaFoldDB" id="U2YRZ4"/>
<dbReference type="InterPro" id="IPR012340">
    <property type="entry name" value="NA-bd_OB-fold"/>
</dbReference>
<keyword evidence="3" id="KW-0648">Protein biosynthesis</keyword>
<name>U2YRZ4_9EURY</name>
<keyword evidence="7" id="KW-1185">Reference proteome</keyword>
<dbReference type="NCBIfam" id="NF008993">
    <property type="entry name" value="PRK12336.1"/>
    <property type="match status" value="1"/>
</dbReference>
<dbReference type="SMART" id="SM00653">
    <property type="entry name" value="eIF2B_5"/>
    <property type="match status" value="1"/>
</dbReference>
<dbReference type="Gene3D" id="2.40.50.140">
    <property type="entry name" value="Nucleic acid-binding proteins"/>
    <property type="match status" value="1"/>
</dbReference>
<dbReference type="SUPFAM" id="SSF50249">
    <property type="entry name" value="Nucleic acid-binding proteins"/>
    <property type="match status" value="1"/>
</dbReference>
<accession>U2YRZ4</accession>
<comment type="caution">
    <text evidence="6">The sequence shown here is derived from an EMBL/GenBank/DDBJ whole genome shotgun (WGS) entry which is preliminary data.</text>
</comment>
<dbReference type="Pfam" id="PF01873">
    <property type="entry name" value="eIF-5_eIF-2B"/>
    <property type="match status" value="1"/>
</dbReference>
<dbReference type="PANTHER" id="PTHR23001">
    <property type="entry name" value="EUKARYOTIC TRANSLATION INITIATION FACTOR"/>
    <property type="match status" value="1"/>
</dbReference>
<feature type="region of interest" description="Disordered" evidence="4">
    <location>
        <begin position="182"/>
        <end position="227"/>
    </location>
</feature>
<dbReference type="InterPro" id="IPR016189">
    <property type="entry name" value="Transl_init_fac_IF2/IF5_N"/>
</dbReference>
<feature type="domain" description="Translation initiation factor IF2/IF5" evidence="5">
    <location>
        <begin position="22"/>
        <end position="129"/>
    </location>
</feature>
<evidence type="ECO:0000256" key="3">
    <source>
        <dbReference type="ARBA" id="ARBA00022917"/>
    </source>
</evidence>
<dbReference type="PANTHER" id="PTHR23001:SF3">
    <property type="entry name" value="EUKARYOTIC TRANSLATION INITIATION FACTOR 2 SUBUNIT 2"/>
    <property type="match status" value="1"/>
</dbReference>
<evidence type="ECO:0000313" key="6">
    <source>
        <dbReference type="EMBL" id="GAD51765.1"/>
    </source>
</evidence>